<feature type="region of interest" description="Disordered" evidence="1">
    <location>
        <begin position="1"/>
        <end position="37"/>
    </location>
</feature>
<accession>A0A9D4AT72</accession>
<keyword evidence="3" id="KW-1185">Reference proteome</keyword>
<evidence type="ECO:0000313" key="2">
    <source>
        <dbReference type="EMBL" id="KAH1167686.1"/>
    </source>
</evidence>
<dbReference type="AlphaFoldDB" id="A0A9D4AT72"/>
<feature type="compositionally biased region" description="Polar residues" evidence="1">
    <location>
        <begin position="1"/>
        <end position="23"/>
    </location>
</feature>
<organism evidence="2 3">
    <name type="scientific">Mauremys mutica</name>
    <name type="common">yellowpond turtle</name>
    <dbReference type="NCBI Taxonomy" id="74926"/>
    <lineage>
        <taxon>Eukaryota</taxon>
        <taxon>Metazoa</taxon>
        <taxon>Chordata</taxon>
        <taxon>Craniata</taxon>
        <taxon>Vertebrata</taxon>
        <taxon>Euteleostomi</taxon>
        <taxon>Archelosauria</taxon>
        <taxon>Testudinata</taxon>
        <taxon>Testudines</taxon>
        <taxon>Cryptodira</taxon>
        <taxon>Durocryptodira</taxon>
        <taxon>Testudinoidea</taxon>
        <taxon>Geoemydidae</taxon>
        <taxon>Geoemydinae</taxon>
        <taxon>Mauremys</taxon>
    </lineage>
</organism>
<sequence length="125" mass="14176">MRRPATPSSAHALSRTALRQWQQARRRDVTRSDTQPISALRAACTWHNPRKEKAVYEESKILPHSENNVMVVAEEEKEIQPLWLDNGEHSGNTVIAEKLVQSTSPAAVDGNDEKLQHSIKQEEEK</sequence>
<feature type="region of interest" description="Disordered" evidence="1">
    <location>
        <begin position="103"/>
        <end position="125"/>
    </location>
</feature>
<proteinExistence type="predicted"/>
<gene>
    <name evidence="2" type="ORF">KIL84_003169</name>
</gene>
<protein>
    <submittedName>
        <fullName evidence="2">Uncharacterized protein</fullName>
    </submittedName>
</protein>
<evidence type="ECO:0000313" key="3">
    <source>
        <dbReference type="Proteomes" id="UP000827986"/>
    </source>
</evidence>
<feature type="compositionally biased region" description="Basic and acidic residues" evidence="1">
    <location>
        <begin position="111"/>
        <end position="125"/>
    </location>
</feature>
<reference evidence="2" key="1">
    <citation type="submission" date="2021-09" db="EMBL/GenBank/DDBJ databases">
        <title>The genome of Mauremys mutica provides insights into the evolution of semi-aquatic lifestyle.</title>
        <authorList>
            <person name="Gong S."/>
            <person name="Gao Y."/>
        </authorList>
    </citation>
    <scope>NUCLEOTIDE SEQUENCE</scope>
    <source>
        <strain evidence="2">MM-2020</strain>
        <tissue evidence="2">Muscle</tissue>
    </source>
</reference>
<name>A0A9D4AT72_9SAUR</name>
<dbReference type="Proteomes" id="UP000827986">
    <property type="component" value="Unassembled WGS sequence"/>
</dbReference>
<dbReference type="EMBL" id="JAHDVG010000486">
    <property type="protein sequence ID" value="KAH1167686.1"/>
    <property type="molecule type" value="Genomic_DNA"/>
</dbReference>
<comment type="caution">
    <text evidence="2">The sequence shown here is derived from an EMBL/GenBank/DDBJ whole genome shotgun (WGS) entry which is preliminary data.</text>
</comment>
<evidence type="ECO:0000256" key="1">
    <source>
        <dbReference type="SAM" id="MobiDB-lite"/>
    </source>
</evidence>